<accession>A0A9D2P7W9</accession>
<protein>
    <submittedName>
        <fullName evidence="2">Metal-sensing transcriptional repressor</fullName>
    </submittedName>
</protein>
<dbReference type="PANTHER" id="PTHR33677:SF3">
    <property type="entry name" value="COPPER-SENSING TRANSCRIPTIONAL REPRESSOR RICR"/>
    <property type="match status" value="1"/>
</dbReference>
<feature type="region of interest" description="Disordered" evidence="1">
    <location>
        <begin position="1"/>
        <end position="38"/>
    </location>
</feature>
<name>A0A9D2P7W9_9FIRM</name>
<comment type="caution">
    <text evidence="2">The sequence shown here is derived from an EMBL/GenBank/DDBJ whole genome shotgun (WGS) entry which is preliminary data.</text>
</comment>
<dbReference type="InterPro" id="IPR038390">
    <property type="entry name" value="Metal_Tscrpt_repr_sf"/>
</dbReference>
<dbReference type="CDD" id="cd10156">
    <property type="entry name" value="FpFrmR-Cterm-like_DUF156"/>
    <property type="match status" value="1"/>
</dbReference>
<reference evidence="2" key="1">
    <citation type="journal article" date="2021" name="PeerJ">
        <title>Extensive microbial diversity within the chicken gut microbiome revealed by metagenomics and culture.</title>
        <authorList>
            <person name="Gilroy R."/>
            <person name="Ravi A."/>
            <person name="Getino M."/>
            <person name="Pursley I."/>
            <person name="Horton D.L."/>
            <person name="Alikhan N.F."/>
            <person name="Baker D."/>
            <person name="Gharbi K."/>
            <person name="Hall N."/>
            <person name="Watson M."/>
            <person name="Adriaenssens E.M."/>
            <person name="Foster-Nyarko E."/>
            <person name="Jarju S."/>
            <person name="Secka A."/>
            <person name="Antonio M."/>
            <person name="Oren A."/>
            <person name="Chaudhuri R.R."/>
            <person name="La Ragione R."/>
            <person name="Hildebrand F."/>
            <person name="Pallen M.J."/>
        </authorList>
    </citation>
    <scope>NUCLEOTIDE SEQUENCE</scope>
    <source>
        <strain evidence="2">ChiSjej5B23-2810</strain>
    </source>
</reference>
<reference evidence="2" key="2">
    <citation type="submission" date="2021-04" db="EMBL/GenBank/DDBJ databases">
        <authorList>
            <person name="Gilroy R."/>
        </authorList>
    </citation>
    <scope>NUCLEOTIDE SEQUENCE</scope>
    <source>
        <strain evidence="2">ChiSjej5B23-2810</strain>
    </source>
</reference>
<dbReference type="InterPro" id="IPR003735">
    <property type="entry name" value="Metal_Tscrpt_repr"/>
</dbReference>
<dbReference type="PANTHER" id="PTHR33677">
    <property type="entry name" value="TRANSCRIPTIONAL REPRESSOR FRMR-RELATED"/>
    <property type="match status" value="1"/>
</dbReference>
<evidence type="ECO:0000313" key="2">
    <source>
        <dbReference type="EMBL" id="HJC45127.1"/>
    </source>
</evidence>
<evidence type="ECO:0000256" key="1">
    <source>
        <dbReference type="SAM" id="MobiDB-lite"/>
    </source>
</evidence>
<dbReference type="AlphaFoldDB" id="A0A9D2P7W9"/>
<evidence type="ECO:0000313" key="3">
    <source>
        <dbReference type="Proteomes" id="UP000823906"/>
    </source>
</evidence>
<sequence length="122" mass="13690">MENETKLPAAEQQPESEAAAGYPATTTCGTPRTRHRTPEEYQDLINRLNRVEGQVRGIRGMVEKDAYCPDILFQASAVSKALDSFCKELLGQHIRTCVVDDLEAGHYEAVDELVRVIQRLMK</sequence>
<dbReference type="GO" id="GO:0045892">
    <property type="term" value="P:negative regulation of DNA-templated transcription"/>
    <property type="evidence" value="ECO:0007669"/>
    <property type="project" value="UniProtKB-ARBA"/>
</dbReference>
<dbReference type="GO" id="GO:0046872">
    <property type="term" value="F:metal ion binding"/>
    <property type="evidence" value="ECO:0007669"/>
    <property type="project" value="InterPro"/>
</dbReference>
<gene>
    <name evidence="2" type="ORF">H9703_03160</name>
</gene>
<dbReference type="Gene3D" id="1.20.58.1000">
    <property type="entry name" value="Metal-sensitive repressor, helix protomer"/>
    <property type="match status" value="1"/>
</dbReference>
<dbReference type="EMBL" id="DWWN01000026">
    <property type="protein sequence ID" value="HJC45127.1"/>
    <property type="molecule type" value="Genomic_DNA"/>
</dbReference>
<dbReference type="Proteomes" id="UP000823906">
    <property type="component" value="Unassembled WGS sequence"/>
</dbReference>
<organism evidence="2 3">
    <name type="scientific">Candidatus Faecalibacterium faecigallinarum</name>
    <dbReference type="NCBI Taxonomy" id="2838577"/>
    <lineage>
        <taxon>Bacteria</taxon>
        <taxon>Bacillati</taxon>
        <taxon>Bacillota</taxon>
        <taxon>Clostridia</taxon>
        <taxon>Eubacteriales</taxon>
        <taxon>Oscillospiraceae</taxon>
        <taxon>Faecalibacterium</taxon>
    </lineage>
</organism>
<feature type="compositionally biased region" description="Low complexity" evidence="1">
    <location>
        <begin position="8"/>
        <end position="20"/>
    </location>
</feature>
<dbReference type="Pfam" id="PF02583">
    <property type="entry name" value="Trns_repr_metal"/>
    <property type="match status" value="1"/>
</dbReference>
<dbReference type="GO" id="GO:0003677">
    <property type="term" value="F:DNA binding"/>
    <property type="evidence" value="ECO:0007669"/>
    <property type="project" value="InterPro"/>
</dbReference>
<proteinExistence type="predicted"/>